<organism evidence="1">
    <name type="scientific">Siphoviridae sp. ctrpg19</name>
    <dbReference type="NCBI Taxonomy" id="2826481"/>
    <lineage>
        <taxon>Viruses</taxon>
        <taxon>Duplodnaviria</taxon>
        <taxon>Heunggongvirae</taxon>
        <taxon>Uroviricota</taxon>
        <taxon>Caudoviricetes</taxon>
    </lineage>
</organism>
<sequence>MSKKHIEEYYSKICDQYEEFVNELKEFQESAKDKVLPPEVGENLKAMFVPLENNWKTLGYVMYLLNKSNKKPKQYERQHKKETRNFKTDKDVYEENRNCIKQVKDYADSFEEKK</sequence>
<name>A0A8S5MLB0_9CAUD</name>
<protein>
    <submittedName>
        <fullName evidence="1">BLOC-1 interactor 1</fullName>
    </submittedName>
</protein>
<reference evidence="1" key="1">
    <citation type="journal article" date="2021" name="Proc. Natl. Acad. Sci. U.S.A.">
        <title>A Catalog of Tens of Thousands of Viruses from Human Metagenomes Reveals Hidden Associations with Chronic Diseases.</title>
        <authorList>
            <person name="Tisza M.J."/>
            <person name="Buck C.B."/>
        </authorList>
    </citation>
    <scope>NUCLEOTIDE SEQUENCE</scope>
    <source>
        <strain evidence="1">Ctrpg19</strain>
    </source>
</reference>
<accession>A0A8S5MLB0</accession>
<evidence type="ECO:0000313" key="1">
    <source>
        <dbReference type="EMBL" id="DAD82699.1"/>
    </source>
</evidence>
<dbReference type="EMBL" id="BK014923">
    <property type="protein sequence ID" value="DAD82699.1"/>
    <property type="molecule type" value="Genomic_DNA"/>
</dbReference>
<proteinExistence type="predicted"/>